<dbReference type="AlphaFoldDB" id="A0A225SPA9"/>
<dbReference type="GO" id="GO:0046872">
    <property type="term" value="F:metal ion binding"/>
    <property type="evidence" value="ECO:0007669"/>
    <property type="project" value="UniProtKB-KW"/>
</dbReference>
<dbReference type="PANTHER" id="PTHR37302">
    <property type="entry name" value="SLR1116 PROTEIN"/>
    <property type="match status" value="1"/>
</dbReference>
<feature type="binding site" evidence="3">
    <location>
        <position position="126"/>
    </location>
    <ligand>
        <name>a divalent metal cation</name>
        <dbReference type="ChEBI" id="CHEBI:60240"/>
    </ligand>
</feature>
<feature type="binding site" evidence="3">
    <location>
        <position position="130"/>
    </location>
    <ligand>
        <name>a divalent metal cation</name>
        <dbReference type="ChEBI" id="CHEBI:60240"/>
    </ligand>
</feature>
<dbReference type="EMBL" id="NJGV01000021">
    <property type="protein sequence ID" value="OWY32943.1"/>
    <property type="molecule type" value="Genomic_DNA"/>
</dbReference>
<feature type="binding site" evidence="3">
    <location>
        <position position="42"/>
    </location>
    <ligand>
        <name>a divalent metal cation</name>
        <dbReference type="ChEBI" id="CHEBI:60240"/>
    </ligand>
</feature>
<evidence type="ECO:0000313" key="5">
    <source>
        <dbReference type="Proteomes" id="UP000214747"/>
    </source>
</evidence>
<comment type="similarity">
    <text evidence="1">Belongs to the DinB family.</text>
</comment>
<sequence>MDLIKILEYKRWSDRRILDAVAELDQEEQNRALDFARQQLNHMVRVEELFQARLRGVADPHDSTNTEHLPELDELDARLMAANKWLQAYAGSLTASQLKENISFTFVDGKRGRLSREEALFHLINHGTYHRGAIGHALDLAGGQRPADTYNVFIHAAEPERRG</sequence>
<dbReference type="RefSeq" id="WP_088756529.1">
    <property type="nucleotide sequence ID" value="NZ_NJGV01000021.1"/>
</dbReference>
<dbReference type="InterPro" id="IPR034660">
    <property type="entry name" value="DinB/YfiT-like"/>
</dbReference>
<organism evidence="4 5">
    <name type="scientific">Herbaspirillum aquaticum</name>
    <dbReference type="NCBI Taxonomy" id="568783"/>
    <lineage>
        <taxon>Bacteria</taxon>
        <taxon>Pseudomonadati</taxon>
        <taxon>Pseudomonadota</taxon>
        <taxon>Betaproteobacteria</taxon>
        <taxon>Burkholderiales</taxon>
        <taxon>Oxalobacteraceae</taxon>
        <taxon>Herbaspirillum</taxon>
    </lineage>
</organism>
<dbReference type="InterPro" id="IPR007837">
    <property type="entry name" value="DinB"/>
</dbReference>
<keyword evidence="2 3" id="KW-0479">Metal-binding</keyword>
<evidence type="ECO:0000256" key="1">
    <source>
        <dbReference type="ARBA" id="ARBA00008635"/>
    </source>
</evidence>
<proteinExistence type="inferred from homology"/>
<protein>
    <submittedName>
        <fullName evidence="4">Damage-inducible protein DinB</fullName>
    </submittedName>
</protein>
<keyword evidence="5" id="KW-1185">Reference proteome</keyword>
<dbReference type="PANTHER" id="PTHR37302:SF1">
    <property type="entry name" value="PROTEIN DINB"/>
    <property type="match status" value="1"/>
</dbReference>
<dbReference type="Pfam" id="PF05163">
    <property type="entry name" value="DinB"/>
    <property type="match status" value="1"/>
</dbReference>
<evidence type="ECO:0000313" key="4">
    <source>
        <dbReference type="EMBL" id="OWY32943.1"/>
    </source>
</evidence>
<accession>A0A225SPA9</accession>
<evidence type="ECO:0000256" key="2">
    <source>
        <dbReference type="ARBA" id="ARBA00022723"/>
    </source>
</evidence>
<comment type="caution">
    <text evidence="4">The sequence shown here is derived from an EMBL/GenBank/DDBJ whole genome shotgun (WGS) entry which is preliminary data.</text>
</comment>
<dbReference type="Gene3D" id="1.20.120.450">
    <property type="entry name" value="dinb family like domain"/>
    <property type="match status" value="1"/>
</dbReference>
<dbReference type="Proteomes" id="UP000214747">
    <property type="component" value="Unassembled WGS sequence"/>
</dbReference>
<gene>
    <name evidence="4" type="ORF">CEJ45_18635</name>
</gene>
<evidence type="ECO:0000256" key="3">
    <source>
        <dbReference type="PIRSR" id="PIRSR607837-1"/>
    </source>
</evidence>
<name>A0A225SPA9_9BURK</name>
<reference evidence="4 5" key="1">
    <citation type="journal article" date="2010" name="Int. J. Syst. Evol. Microbiol.">
        <title>Reclassification of Herbaspirillum putei as a later heterotypic synonym of Herbaspirillum huttiense, with the description of H. huttiense subsp. huttiense subsp. nov. and H. huttiense subsp. putei subsp. nov., comb. nov., and description of Herbaspirillum aquaticum sp. nov.</title>
        <authorList>
            <person name="Dobritsa A.P."/>
            <person name="Reddy M.C."/>
            <person name="Samadpour M."/>
        </authorList>
    </citation>
    <scope>NUCLEOTIDE SEQUENCE [LARGE SCALE GENOMIC DNA]</scope>
    <source>
        <strain evidence="4 5">IEH 4430</strain>
    </source>
</reference>
<dbReference type="SUPFAM" id="SSF109854">
    <property type="entry name" value="DinB/YfiT-like putative metalloenzymes"/>
    <property type="match status" value="1"/>
</dbReference>